<feature type="chain" id="PRO_5022197611" evidence="1">
    <location>
        <begin position="30"/>
        <end position="652"/>
    </location>
</feature>
<gene>
    <name evidence="4" type="ORF">E6K81_11775</name>
</gene>
<accession>A0A538U4L5</accession>
<dbReference type="InterPro" id="IPR024191">
    <property type="entry name" value="Peptidase_M61"/>
</dbReference>
<dbReference type="InterPro" id="IPR036034">
    <property type="entry name" value="PDZ_sf"/>
</dbReference>
<evidence type="ECO:0000313" key="5">
    <source>
        <dbReference type="Proteomes" id="UP000319771"/>
    </source>
</evidence>
<evidence type="ECO:0000259" key="3">
    <source>
        <dbReference type="Pfam" id="PF17899"/>
    </source>
</evidence>
<feature type="domain" description="Peptidase M61 N-terminal" evidence="3">
    <location>
        <begin position="47"/>
        <end position="220"/>
    </location>
</feature>
<dbReference type="AlphaFoldDB" id="A0A538U4L5"/>
<dbReference type="Gene3D" id="2.30.42.10">
    <property type="match status" value="1"/>
</dbReference>
<sequence>MSVPSRPARWVPALALAGALALAPGSAIAAGPGATAAAATVAGALTLAVDANEAPRGILHARLSVPVSQGPLTLAYPKWIPGEHAPTGPITDVVGLELRAGGRVVPWRRDSVEMFAVHLTVPPGVHVLEASYDFLLPSGGQFSGGVSSTQQLVMVSWNQVALYPVGRPGDDILVAASLSLPPGWGFGTALPHHGGEAAGTIHFDTVSLSTLVDSPVLAGAFFRTLRLNEGLSPPAYLDMAADSREALAIRPQEQAALSRLVAEAGELFGARHYREYHFLVTLSDHTAHFGLEHHESSDDRMSERTWLESDLRQFHSNLLPHEYVHSWNGKYRRPAGLATADFLEPMRDELLWVYEGLTQYLGFVLGARSGVRDASATREWLAYIAAQQELHRGRAWRPLVDTAIAAQLLYAAPEAWQALRRGTDFYNEGVLLWLEADALIRRESGGARSLDDFCHRFHGGGTLTGHGGAPHVKPYTLDEVVATLNEVEPHDWRAFIDEHLERTAAHAPLAGIEAAGWRLGWADTLTAFNKAVESAGKHTEMQYSIGLLLHEDGGIIDVMPASAAARAGMGPGMKLLAVNGRRYSAKVLRAAVKATRGAMVPLELLAENDEYFRTFRLDYREGEKYPVLVRTSGTPDLLGRILAPRAAAAPAR</sequence>
<dbReference type="InterPro" id="IPR007963">
    <property type="entry name" value="Peptidase_M61_catalytic"/>
</dbReference>
<comment type="caution">
    <text evidence="4">The sequence shown here is derived from an EMBL/GenBank/DDBJ whole genome shotgun (WGS) entry which is preliminary data.</text>
</comment>
<evidence type="ECO:0000259" key="2">
    <source>
        <dbReference type="Pfam" id="PF05299"/>
    </source>
</evidence>
<organism evidence="4 5">
    <name type="scientific">Eiseniibacteriota bacterium</name>
    <dbReference type="NCBI Taxonomy" id="2212470"/>
    <lineage>
        <taxon>Bacteria</taxon>
        <taxon>Candidatus Eiseniibacteriota</taxon>
    </lineage>
</organism>
<dbReference type="Proteomes" id="UP000319771">
    <property type="component" value="Unassembled WGS sequence"/>
</dbReference>
<dbReference type="SUPFAM" id="SSF50156">
    <property type="entry name" value="PDZ domain-like"/>
    <property type="match status" value="1"/>
</dbReference>
<dbReference type="InterPro" id="IPR040756">
    <property type="entry name" value="Peptidase_M61_N"/>
</dbReference>
<name>A0A538U4L5_UNCEI</name>
<reference evidence="4 5" key="1">
    <citation type="journal article" date="2019" name="Nat. Microbiol.">
        <title>Mediterranean grassland soil C-N compound turnover is dependent on rainfall and depth, and is mediated by genomically divergent microorganisms.</title>
        <authorList>
            <person name="Diamond S."/>
            <person name="Andeer P.F."/>
            <person name="Li Z."/>
            <person name="Crits-Christoph A."/>
            <person name="Burstein D."/>
            <person name="Anantharaman K."/>
            <person name="Lane K.R."/>
            <person name="Thomas B.C."/>
            <person name="Pan C."/>
            <person name="Northen T.R."/>
            <person name="Banfield J.F."/>
        </authorList>
    </citation>
    <scope>NUCLEOTIDE SEQUENCE [LARGE SCALE GENOMIC DNA]</scope>
    <source>
        <strain evidence="4">WS_11</strain>
    </source>
</reference>
<dbReference type="InterPro" id="IPR027268">
    <property type="entry name" value="Peptidase_M4/M1_CTD_sf"/>
</dbReference>
<feature type="domain" description="Peptidase M61 catalytic" evidence="2">
    <location>
        <begin position="317"/>
        <end position="432"/>
    </location>
</feature>
<dbReference type="Pfam" id="PF05299">
    <property type="entry name" value="Peptidase_M61"/>
    <property type="match status" value="1"/>
</dbReference>
<dbReference type="Gene3D" id="1.10.390.10">
    <property type="entry name" value="Neutral Protease Domain 2"/>
    <property type="match status" value="1"/>
</dbReference>
<dbReference type="Gene3D" id="2.60.40.3650">
    <property type="match status" value="1"/>
</dbReference>
<evidence type="ECO:0000256" key="1">
    <source>
        <dbReference type="SAM" id="SignalP"/>
    </source>
</evidence>
<proteinExistence type="predicted"/>
<protein>
    <submittedName>
        <fullName evidence="4">M61 family metallopeptidase</fullName>
    </submittedName>
</protein>
<keyword evidence="1" id="KW-0732">Signal</keyword>
<dbReference type="PIRSF" id="PIRSF016493">
    <property type="entry name" value="Glycyl_aminpptds"/>
    <property type="match status" value="1"/>
</dbReference>
<dbReference type="Pfam" id="PF17899">
    <property type="entry name" value="Peptidase_M61_N"/>
    <property type="match status" value="1"/>
</dbReference>
<feature type="signal peptide" evidence="1">
    <location>
        <begin position="1"/>
        <end position="29"/>
    </location>
</feature>
<dbReference type="EMBL" id="VBPB01000202">
    <property type="protein sequence ID" value="TMQ70801.1"/>
    <property type="molecule type" value="Genomic_DNA"/>
</dbReference>
<evidence type="ECO:0000313" key="4">
    <source>
        <dbReference type="EMBL" id="TMQ70801.1"/>
    </source>
</evidence>